<evidence type="ECO:0000313" key="3">
    <source>
        <dbReference type="Proteomes" id="UP000001903"/>
    </source>
</evidence>
<dbReference type="AlphaFoldDB" id="D2RPP1"/>
<dbReference type="GeneID" id="8743949"/>
<evidence type="ECO:0000256" key="1">
    <source>
        <dbReference type="SAM" id="Phobius"/>
    </source>
</evidence>
<evidence type="ECO:0000313" key="2">
    <source>
        <dbReference type="EMBL" id="ADB62193.1"/>
    </source>
</evidence>
<organism evidence="2 3">
    <name type="scientific">Haloterrigena turkmenica (strain ATCC 51198 / DSM 5511 / JCM 9101 / NCIMB 13204 / VKM B-1734 / 4k)</name>
    <name type="common">Halococcus turkmenicus</name>
    <dbReference type="NCBI Taxonomy" id="543526"/>
    <lineage>
        <taxon>Archaea</taxon>
        <taxon>Methanobacteriati</taxon>
        <taxon>Methanobacteriota</taxon>
        <taxon>Stenosarchaea group</taxon>
        <taxon>Halobacteria</taxon>
        <taxon>Halobacteriales</taxon>
        <taxon>Natrialbaceae</taxon>
        <taxon>Haloterrigena</taxon>
    </lineage>
</organism>
<dbReference type="STRING" id="543526.Htur_3329"/>
<dbReference type="eggNOG" id="ENOG502N5GV">
    <property type="taxonomic scope" value="Archaea"/>
</dbReference>
<keyword evidence="1" id="KW-0472">Membrane</keyword>
<feature type="transmembrane region" description="Helical" evidence="1">
    <location>
        <begin position="62"/>
        <end position="86"/>
    </location>
</feature>
<feature type="transmembrane region" description="Helical" evidence="1">
    <location>
        <begin position="98"/>
        <end position="116"/>
    </location>
</feature>
<keyword evidence="1" id="KW-1133">Transmembrane helix</keyword>
<keyword evidence="3" id="KW-1185">Reference proteome</keyword>
<sequence length="118" mass="11608">MTLTAIDVVGIVALRILPDSGAREHAGAAAMDLLGVAGDVLVAADGVRTELGRDAATTRAELVHVGGATLTGAVVAGATVACYRWVATGVAIADPAYAAVAVGSGLFAVVLVAWALRG</sequence>
<name>D2RPP1_HALTV</name>
<dbReference type="Proteomes" id="UP000001903">
    <property type="component" value="Chromosome"/>
</dbReference>
<reference evidence="2 3" key="1">
    <citation type="journal article" date="2010" name="Stand. Genomic Sci.">
        <title>Complete genome sequence of Haloterrigena turkmenica type strain (4k).</title>
        <authorList>
            <person name="Saunders E."/>
            <person name="Tindall B.J."/>
            <person name="Fahnrich R."/>
            <person name="Lapidus A."/>
            <person name="Copeland A."/>
            <person name="Del Rio T.G."/>
            <person name="Lucas S."/>
            <person name="Chen F."/>
            <person name="Tice H."/>
            <person name="Cheng J.F."/>
            <person name="Han C."/>
            <person name="Detter J.C."/>
            <person name="Bruce D."/>
            <person name="Goodwin L."/>
            <person name="Chain P."/>
            <person name="Pitluck S."/>
            <person name="Pati A."/>
            <person name="Ivanova N."/>
            <person name="Mavromatis K."/>
            <person name="Chen A."/>
            <person name="Palaniappan K."/>
            <person name="Land M."/>
            <person name="Hauser L."/>
            <person name="Chang Y.J."/>
            <person name="Jeffries C.D."/>
            <person name="Brettin T."/>
            <person name="Rohde M."/>
            <person name="Goker M."/>
            <person name="Bristow J."/>
            <person name="Eisen J.A."/>
            <person name="Markowitz V."/>
            <person name="Hugenholtz P."/>
            <person name="Klenk H.P."/>
            <person name="Kyrpides N.C."/>
        </authorList>
    </citation>
    <scope>NUCLEOTIDE SEQUENCE [LARGE SCALE GENOMIC DNA]</scope>
    <source>
        <strain evidence="3">ATCC 51198 / DSM 5511 / JCM 9101 / NCIMB 13204 / VKM B-1734 / 4k</strain>
    </source>
</reference>
<dbReference type="RefSeq" id="WP_012944450.1">
    <property type="nucleotide sequence ID" value="NC_013743.1"/>
</dbReference>
<keyword evidence="1" id="KW-0812">Transmembrane</keyword>
<gene>
    <name evidence="2" type="ordered locus">Htur_3329</name>
</gene>
<accession>D2RPP1</accession>
<dbReference type="EMBL" id="CP001860">
    <property type="protein sequence ID" value="ADB62193.1"/>
    <property type="molecule type" value="Genomic_DNA"/>
</dbReference>
<dbReference type="HOGENOM" id="CLU_2067751_0_0_2"/>
<protein>
    <submittedName>
        <fullName evidence="2">Uncharacterized protein</fullName>
    </submittedName>
</protein>
<proteinExistence type="predicted"/>
<dbReference type="KEGG" id="htu:Htur_3329"/>